<dbReference type="EMBL" id="KN822945">
    <property type="protein sequence ID" value="KIO33968.1"/>
    <property type="molecule type" value="Genomic_DNA"/>
</dbReference>
<keyword evidence="3" id="KW-1185">Reference proteome</keyword>
<dbReference type="HOGENOM" id="CLU_1046602_0_0_1"/>
<feature type="compositionally biased region" description="Low complexity" evidence="1">
    <location>
        <begin position="55"/>
        <end position="68"/>
    </location>
</feature>
<feature type="compositionally biased region" description="Polar residues" evidence="1">
    <location>
        <begin position="126"/>
        <end position="139"/>
    </location>
</feature>
<proteinExistence type="predicted"/>
<evidence type="ECO:0000256" key="1">
    <source>
        <dbReference type="SAM" id="MobiDB-lite"/>
    </source>
</evidence>
<name>A0A0C3LIY0_9AGAM</name>
<feature type="compositionally biased region" description="Low complexity" evidence="1">
    <location>
        <begin position="141"/>
        <end position="159"/>
    </location>
</feature>
<organism evidence="2 3">
    <name type="scientific">Tulasnella calospora MUT 4182</name>
    <dbReference type="NCBI Taxonomy" id="1051891"/>
    <lineage>
        <taxon>Eukaryota</taxon>
        <taxon>Fungi</taxon>
        <taxon>Dikarya</taxon>
        <taxon>Basidiomycota</taxon>
        <taxon>Agaricomycotina</taxon>
        <taxon>Agaricomycetes</taxon>
        <taxon>Cantharellales</taxon>
        <taxon>Tulasnellaceae</taxon>
        <taxon>Tulasnella</taxon>
    </lineage>
</organism>
<feature type="region of interest" description="Disordered" evidence="1">
    <location>
        <begin position="1"/>
        <end position="167"/>
    </location>
</feature>
<sequence length="266" mass="27811">MPPKLKKAATTTSSPTTNGPLPSSSSAMQTEKLPAGQPSVPPPKKKKPKAPKTDPSNPSAAPTQAAQPQGPPAPPKKKKKKSPQPDVTANASAAVPATKPAPIQQAFPPPPPVYTPVPLRGMEYSNIPSSKAPKTTTDAFPSAASPVGSVASSATAASTRPQGSKEFSEHDLLDGQVKEATISHQLVTAPLITRDAFTFGDGLANSVPQYGVLGSIVSVHAQGTVEVPQDNRIYLNTELSYLERSVLSCGLWCPRQRQIPHCWGPP</sequence>
<accession>A0A0C3LIY0</accession>
<evidence type="ECO:0000313" key="3">
    <source>
        <dbReference type="Proteomes" id="UP000054248"/>
    </source>
</evidence>
<gene>
    <name evidence="2" type="ORF">M407DRAFT_227149</name>
</gene>
<reference evidence="2 3" key="1">
    <citation type="submission" date="2014-04" db="EMBL/GenBank/DDBJ databases">
        <authorList>
            <consortium name="DOE Joint Genome Institute"/>
            <person name="Kuo A."/>
            <person name="Girlanda M."/>
            <person name="Perotto S."/>
            <person name="Kohler A."/>
            <person name="Nagy L.G."/>
            <person name="Floudas D."/>
            <person name="Copeland A."/>
            <person name="Barry K.W."/>
            <person name="Cichocki N."/>
            <person name="Veneault-Fourrey C."/>
            <person name="LaButti K."/>
            <person name="Lindquist E.A."/>
            <person name="Lipzen A."/>
            <person name="Lundell T."/>
            <person name="Morin E."/>
            <person name="Murat C."/>
            <person name="Sun H."/>
            <person name="Tunlid A."/>
            <person name="Henrissat B."/>
            <person name="Grigoriev I.V."/>
            <person name="Hibbett D.S."/>
            <person name="Martin F."/>
            <person name="Nordberg H.P."/>
            <person name="Cantor M.N."/>
            <person name="Hua S.X."/>
        </authorList>
    </citation>
    <scope>NUCLEOTIDE SEQUENCE [LARGE SCALE GENOMIC DNA]</scope>
    <source>
        <strain evidence="2 3">MUT 4182</strain>
    </source>
</reference>
<reference evidence="3" key="2">
    <citation type="submission" date="2015-01" db="EMBL/GenBank/DDBJ databases">
        <title>Evolutionary Origins and Diversification of the Mycorrhizal Mutualists.</title>
        <authorList>
            <consortium name="DOE Joint Genome Institute"/>
            <consortium name="Mycorrhizal Genomics Consortium"/>
            <person name="Kohler A."/>
            <person name="Kuo A."/>
            <person name="Nagy L.G."/>
            <person name="Floudas D."/>
            <person name="Copeland A."/>
            <person name="Barry K.W."/>
            <person name="Cichocki N."/>
            <person name="Veneault-Fourrey C."/>
            <person name="LaButti K."/>
            <person name="Lindquist E.A."/>
            <person name="Lipzen A."/>
            <person name="Lundell T."/>
            <person name="Morin E."/>
            <person name="Murat C."/>
            <person name="Riley R."/>
            <person name="Ohm R."/>
            <person name="Sun H."/>
            <person name="Tunlid A."/>
            <person name="Henrissat B."/>
            <person name="Grigoriev I.V."/>
            <person name="Hibbett D.S."/>
            <person name="Martin F."/>
        </authorList>
    </citation>
    <scope>NUCLEOTIDE SEQUENCE [LARGE SCALE GENOMIC DNA]</scope>
    <source>
        <strain evidence="3">MUT 4182</strain>
    </source>
</reference>
<protein>
    <submittedName>
        <fullName evidence="2">Uncharacterized protein</fullName>
    </submittedName>
</protein>
<dbReference type="Proteomes" id="UP000054248">
    <property type="component" value="Unassembled WGS sequence"/>
</dbReference>
<evidence type="ECO:0000313" key="2">
    <source>
        <dbReference type="EMBL" id="KIO33968.1"/>
    </source>
</evidence>
<feature type="compositionally biased region" description="Low complexity" evidence="1">
    <location>
        <begin position="8"/>
        <end position="26"/>
    </location>
</feature>
<dbReference type="AlphaFoldDB" id="A0A0C3LIY0"/>